<evidence type="ECO:0000313" key="3">
    <source>
        <dbReference type="EMBL" id="CAF0923217.1"/>
    </source>
</evidence>
<dbReference type="EMBL" id="CAJNOR010000468">
    <property type="protein sequence ID" value="CAF0923217.1"/>
    <property type="molecule type" value="Genomic_DNA"/>
</dbReference>
<dbReference type="EMBL" id="CAJNOJ010000003">
    <property type="protein sequence ID" value="CAF0732323.1"/>
    <property type="molecule type" value="Genomic_DNA"/>
</dbReference>
<keyword evidence="4" id="KW-1185">Reference proteome</keyword>
<evidence type="ECO:0000313" key="4">
    <source>
        <dbReference type="Proteomes" id="UP000663828"/>
    </source>
</evidence>
<dbReference type="AlphaFoldDB" id="A0A814B892"/>
<proteinExistence type="predicted"/>
<evidence type="ECO:0000313" key="2">
    <source>
        <dbReference type="EMBL" id="CAF0732323.1"/>
    </source>
</evidence>
<gene>
    <name evidence="2" type="ORF">EDS130_LOCUS1181</name>
    <name evidence="3" type="ORF">XAT740_LOCUS9153</name>
</gene>
<protein>
    <submittedName>
        <fullName evidence="3">Uncharacterized protein</fullName>
    </submittedName>
</protein>
<feature type="compositionally biased region" description="Polar residues" evidence="1">
    <location>
        <begin position="85"/>
        <end position="105"/>
    </location>
</feature>
<dbReference type="Proteomes" id="UP000663828">
    <property type="component" value="Unassembled WGS sequence"/>
</dbReference>
<comment type="caution">
    <text evidence="3">The sequence shown here is derived from an EMBL/GenBank/DDBJ whole genome shotgun (WGS) entry which is preliminary data.</text>
</comment>
<feature type="region of interest" description="Disordered" evidence="1">
    <location>
        <begin position="82"/>
        <end position="105"/>
    </location>
</feature>
<reference evidence="3" key="1">
    <citation type="submission" date="2021-02" db="EMBL/GenBank/DDBJ databases">
        <authorList>
            <person name="Nowell W R."/>
        </authorList>
    </citation>
    <scope>NUCLEOTIDE SEQUENCE</scope>
</reference>
<organism evidence="3 4">
    <name type="scientific">Adineta ricciae</name>
    <name type="common">Rotifer</name>
    <dbReference type="NCBI Taxonomy" id="249248"/>
    <lineage>
        <taxon>Eukaryota</taxon>
        <taxon>Metazoa</taxon>
        <taxon>Spiralia</taxon>
        <taxon>Gnathifera</taxon>
        <taxon>Rotifera</taxon>
        <taxon>Eurotatoria</taxon>
        <taxon>Bdelloidea</taxon>
        <taxon>Adinetida</taxon>
        <taxon>Adinetidae</taxon>
        <taxon>Adineta</taxon>
    </lineage>
</organism>
<sequence>MSNKNEKRVHEIEYHIYELLSELQLLDPMNRVLQNIQPFNLSINSHETCFKDHRQCPCLLHKNERFHSTTYDEYKKVHQRKKLTKTSPKNNVFTTSTPKTTSPNESLLLKPYLTSTPRRSNHQSTNFIPLKRLLYHQKDSRRQRYSIQRALNSLDGNKLQWI</sequence>
<name>A0A814B892_ADIRI</name>
<evidence type="ECO:0000256" key="1">
    <source>
        <dbReference type="SAM" id="MobiDB-lite"/>
    </source>
</evidence>
<dbReference type="OrthoDB" id="10013266at2759"/>
<accession>A0A814B892</accession>
<dbReference type="Proteomes" id="UP000663852">
    <property type="component" value="Unassembled WGS sequence"/>
</dbReference>